<keyword evidence="1" id="KW-0175">Coiled coil</keyword>
<feature type="coiled-coil region" evidence="1">
    <location>
        <begin position="404"/>
        <end position="495"/>
    </location>
</feature>
<dbReference type="GO" id="GO:0003824">
    <property type="term" value="F:catalytic activity"/>
    <property type="evidence" value="ECO:0007669"/>
    <property type="project" value="InterPro"/>
</dbReference>
<sequence length="655" mass="72836">MATKKLKHEDYAIGWTTVLETELNASRLLLDEEHEPLLPTENDDNSYILGRIGAHNVAITFAGVYGTNAAAHTVSNMLRTFPNIRFGLLVGVGGAAPGPPNLDDPSQDIRLGDIVVGEPKGNHGGVLQYDVGKWDNEEEFTIKSHLQTPPNLLLKAVRLLKSDHSFHEGEINQYIQDTMRKASSLPKLKGCRFPGYDQDKLFEANHRHVRGLGNDCSNCDSKMMVRRSQRGSEHIPEVHYGLIASSNTVMKSAEYRDKLRNRWNVSCFEMEAAGLMDNFPCVAIRGISDYSDSHKSHLWQPYAAIVAAAYAKDLLRVIRAHEVTALPPAPRPPSPNLSRNRDDVDRKIGAATQKEFDQLRGILEKIEARLLTLEGQVSSSNQCQDVLEKTETRLLALEGKPPSLSQCQEDLQKNEAKLTALEEKIASLSQGQEGLQRAEAQLLTLEGKIANLGQNQDLKKFEARLLTLEKDIASLSQGQDALEKVRAQLMTLEGKVATLTISTTPKPKPFPLKEGAKYKIINAAGGTAIDLTLNNSQVIHGWESHNGQNQKWILGKKSNGQWTLKNCHKAVYLGVGGKFQNGTHIRATNDQYGWDIHQDDDLPFYFDISRPNNQRPDLNVDLGAGKSANGSAIVIWEKYLKSDSRRNQKWIFIPV</sequence>
<dbReference type="InterPro" id="IPR035994">
    <property type="entry name" value="Nucleoside_phosphorylase_sf"/>
</dbReference>
<dbReference type="InterPro" id="IPR000772">
    <property type="entry name" value="Ricin_B_lectin"/>
</dbReference>
<dbReference type="PANTHER" id="PTHR46082:SF11">
    <property type="entry name" value="AAA+ ATPASE DOMAIN-CONTAINING PROTEIN-RELATED"/>
    <property type="match status" value="1"/>
</dbReference>
<dbReference type="SUPFAM" id="SSF53167">
    <property type="entry name" value="Purine and uridine phosphorylases"/>
    <property type="match status" value="1"/>
</dbReference>
<dbReference type="SUPFAM" id="SSF50370">
    <property type="entry name" value="Ricin B-like lectins"/>
    <property type="match status" value="1"/>
</dbReference>
<dbReference type="AlphaFoldDB" id="A0AAV9WSX9"/>
<dbReference type="InterPro" id="IPR053137">
    <property type="entry name" value="NLR-like"/>
</dbReference>
<name>A0AAV9WSX9_9PEZI</name>
<evidence type="ECO:0000256" key="1">
    <source>
        <dbReference type="SAM" id="Coils"/>
    </source>
</evidence>
<reference evidence="3 4" key="1">
    <citation type="submission" date="2023-08" db="EMBL/GenBank/DDBJ databases">
        <authorList>
            <person name="Palmer J.M."/>
        </authorList>
    </citation>
    <scope>NUCLEOTIDE SEQUENCE [LARGE SCALE GENOMIC DNA]</scope>
    <source>
        <strain evidence="3 4">TWF481</strain>
    </source>
</reference>
<dbReference type="Gene3D" id="1.20.1270.70">
    <property type="entry name" value="Designed single chain three-helix bundle"/>
    <property type="match status" value="1"/>
</dbReference>
<evidence type="ECO:0000259" key="2">
    <source>
        <dbReference type="Pfam" id="PF14200"/>
    </source>
</evidence>
<dbReference type="Pfam" id="PF14200">
    <property type="entry name" value="RicinB_lectin_2"/>
    <property type="match status" value="1"/>
</dbReference>
<dbReference type="Proteomes" id="UP001370758">
    <property type="component" value="Unassembled WGS sequence"/>
</dbReference>
<dbReference type="InterPro" id="IPR035992">
    <property type="entry name" value="Ricin_B-like_lectins"/>
</dbReference>
<evidence type="ECO:0000313" key="3">
    <source>
        <dbReference type="EMBL" id="KAK6512585.1"/>
    </source>
</evidence>
<dbReference type="Gene3D" id="3.40.50.1580">
    <property type="entry name" value="Nucleoside phosphorylase domain"/>
    <property type="match status" value="1"/>
</dbReference>
<accession>A0AAV9WSX9</accession>
<organism evidence="3 4">
    <name type="scientific">Arthrobotrys musiformis</name>
    <dbReference type="NCBI Taxonomy" id="47236"/>
    <lineage>
        <taxon>Eukaryota</taxon>
        <taxon>Fungi</taxon>
        <taxon>Dikarya</taxon>
        <taxon>Ascomycota</taxon>
        <taxon>Pezizomycotina</taxon>
        <taxon>Orbiliomycetes</taxon>
        <taxon>Orbiliales</taxon>
        <taxon>Orbiliaceae</taxon>
        <taxon>Arthrobotrys</taxon>
    </lineage>
</organism>
<protein>
    <recommendedName>
        <fullName evidence="2">Ricin B lectin domain-containing protein</fullName>
    </recommendedName>
</protein>
<keyword evidence="4" id="KW-1185">Reference proteome</keyword>
<dbReference type="PANTHER" id="PTHR46082">
    <property type="entry name" value="ATP/GTP-BINDING PROTEIN-RELATED"/>
    <property type="match status" value="1"/>
</dbReference>
<comment type="caution">
    <text evidence="3">The sequence shown here is derived from an EMBL/GenBank/DDBJ whole genome shotgun (WGS) entry which is preliminary data.</text>
</comment>
<dbReference type="CDD" id="cd23422">
    <property type="entry name" value="beta-trefoil_Ricin_MPL_CNL"/>
    <property type="match status" value="1"/>
</dbReference>
<proteinExistence type="predicted"/>
<gene>
    <name evidence="3" type="ORF">TWF481_001469</name>
</gene>
<dbReference type="GO" id="GO:0009116">
    <property type="term" value="P:nucleoside metabolic process"/>
    <property type="evidence" value="ECO:0007669"/>
    <property type="project" value="InterPro"/>
</dbReference>
<feature type="domain" description="Ricin B lectin" evidence="2">
    <location>
        <begin position="515"/>
        <end position="586"/>
    </location>
</feature>
<dbReference type="Gene3D" id="2.80.10.50">
    <property type="match status" value="1"/>
</dbReference>
<dbReference type="EMBL" id="JAVHJL010000001">
    <property type="protein sequence ID" value="KAK6512585.1"/>
    <property type="molecule type" value="Genomic_DNA"/>
</dbReference>
<evidence type="ECO:0000313" key="4">
    <source>
        <dbReference type="Proteomes" id="UP001370758"/>
    </source>
</evidence>